<gene>
    <name evidence="4" type="ORF">BBBOND_0401860</name>
</gene>
<protein>
    <recommendedName>
        <fullName evidence="3">RNA polymerase Rpb7-like N-terminal domain-containing protein</fullName>
    </recommendedName>
</protein>
<dbReference type="STRING" id="5866.A0A061DEQ6"/>
<dbReference type="GO" id="GO:0000428">
    <property type="term" value="C:DNA-directed RNA polymerase complex"/>
    <property type="evidence" value="ECO:0007669"/>
    <property type="project" value="UniProtKB-KW"/>
</dbReference>
<feature type="domain" description="RNA polymerase Rpb7-like N-terminal" evidence="3">
    <location>
        <begin position="80"/>
        <end position="134"/>
    </location>
</feature>
<keyword evidence="1" id="KW-0240">DNA-directed RNA polymerase</keyword>
<dbReference type="Pfam" id="PF03876">
    <property type="entry name" value="SHS2_Rpb7-N"/>
    <property type="match status" value="1"/>
</dbReference>
<proteinExistence type="predicted"/>
<keyword evidence="2" id="KW-0804">Transcription</keyword>
<dbReference type="RefSeq" id="XP_012769881.1">
    <property type="nucleotide sequence ID" value="XM_012914427.1"/>
</dbReference>
<evidence type="ECO:0000313" key="4">
    <source>
        <dbReference type="EMBL" id="CDR97695.1"/>
    </source>
</evidence>
<dbReference type="InterPro" id="IPR036898">
    <property type="entry name" value="RNA_pol_Rpb7-like_N_sf"/>
</dbReference>
<organism evidence="4 5">
    <name type="scientific">Babesia bigemina</name>
    <dbReference type="NCBI Taxonomy" id="5866"/>
    <lineage>
        <taxon>Eukaryota</taxon>
        <taxon>Sar</taxon>
        <taxon>Alveolata</taxon>
        <taxon>Apicomplexa</taxon>
        <taxon>Aconoidasida</taxon>
        <taxon>Piroplasmida</taxon>
        <taxon>Babesiidae</taxon>
        <taxon>Babesia</taxon>
    </lineage>
</organism>
<reference evidence="5" key="1">
    <citation type="journal article" date="2014" name="Nucleic Acids Res.">
        <title>The evolutionary dynamics of variant antigen genes in Babesia reveal a history of genomic innovation underlying host-parasite interaction.</title>
        <authorList>
            <person name="Jackson A.P."/>
            <person name="Otto T.D."/>
            <person name="Darby A."/>
            <person name="Ramaprasad A."/>
            <person name="Xia D."/>
            <person name="Echaide I.E."/>
            <person name="Farber M."/>
            <person name="Gahlot S."/>
            <person name="Gamble J."/>
            <person name="Gupta D."/>
            <person name="Gupta Y."/>
            <person name="Jackson L."/>
            <person name="Malandrin L."/>
            <person name="Malas T.B."/>
            <person name="Moussa E."/>
            <person name="Nair M."/>
            <person name="Reid A.J."/>
            <person name="Sanders M."/>
            <person name="Sharma J."/>
            <person name="Tracey A."/>
            <person name="Quail M.A."/>
            <person name="Weir W."/>
            <person name="Wastling J.M."/>
            <person name="Hall N."/>
            <person name="Willadsen P."/>
            <person name="Lingelbach K."/>
            <person name="Shiels B."/>
            <person name="Tait A."/>
            <person name="Berriman M."/>
            <person name="Allred D.R."/>
            <person name="Pain A."/>
        </authorList>
    </citation>
    <scope>NUCLEOTIDE SEQUENCE [LARGE SCALE GENOMIC DNA]</scope>
    <source>
        <strain evidence="5">Bond</strain>
    </source>
</reference>
<dbReference type="OrthoDB" id="10250504at2759"/>
<dbReference type="Gene3D" id="3.30.1490.120">
    <property type="entry name" value="RNA polymerase Rpb7-like, N-terminal domain"/>
    <property type="match status" value="1"/>
</dbReference>
<accession>A0A061DEQ6</accession>
<dbReference type="EMBL" id="LK391710">
    <property type="protein sequence ID" value="CDR97695.1"/>
    <property type="molecule type" value="Genomic_DNA"/>
</dbReference>
<dbReference type="VEuPathDB" id="PiroplasmaDB:BBBOND_0401860"/>
<keyword evidence="5" id="KW-1185">Reference proteome</keyword>
<dbReference type="GeneID" id="24566236"/>
<evidence type="ECO:0000313" key="5">
    <source>
        <dbReference type="Proteomes" id="UP000033188"/>
    </source>
</evidence>
<sequence length="229" mass="25316">MAQLPWSVVTARPVTFGKARLAAEKCSQGIAQQIDNKPLKMRLTSMLQAFAEAMQECENSEELRNVTSHVPGMSMVKAKGVVQIHPSFLGNALKGVYTYLSNFLMQYNEELGGIWLTCGKIRQQDECGYVTDGDCFGVLSLSVTLKMVVFYPFSRSVIGKVARVSAHRASLLVYGIFGVTVRSVDEASEEHHELTEGSLVDVEVDDVKILPKNKWVMLATAVERVKLIT</sequence>
<dbReference type="AlphaFoldDB" id="A0A061DEQ6"/>
<dbReference type="Proteomes" id="UP000033188">
    <property type="component" value="Chromosome 4"/>
</dbReference>
<evidence type="ECO:0000259" key="3">
    <source>
        <dbReference type="Pfam" id="PF03876"/>
    </source>
</evidence>
<name>A0A061DEQ6_BABBI</name>
<evidence type="ECO:0000256" key="2">
    <source>
        <dbReference type="ARBA" id="ARBA00023163"/>
    </source>
</evidence>
<dbReference type="GO" id="GO:0006351">
    <property type="term" value="P:DNA-templated transcription"/>
    <property type="evidence" value="ECO:0007669"/>
    <property type="project" value="InterPro"/>
</dbReference>
<dbReference type="OMA" id="WISCGDI"/>
<dbReference type="KEGG" id="bbig:BBBOND_0401860"/>
<dbReference type="InterPro" id="IPR005576">
    <property type="entry name" value="Rpb7-like_N"/>
</dbReference>
<evidence type="ECO:0000256" key="1">
    <source>
        <dbReference type="ARBA" id="ARBA00022478"/>
    </source>
</evidence>